<dbReference type="GO" id="GO:0016810">
    <property type="term" value="F:hydrolase activity, acting on carbon-nitrogen (but not peptide) bonds"/>
    <property type="evidence" value="ECO:0007669"/>
    <property type="project" value="InterPro"/>
</dbReference>
<dbReference type="PANTHER" id="PTHR47561">
    <property type="entry name" value="POLYSACCHARIDE DEACETYLASE FAMILY PROTEIN (AFU_ORTHOLOGUE AFUA_6G05030)"/>
    <property type="match status" value="1"/>
</dbReference>
<dbReference type="GO" id="GO:0005975">
    <property type="term" value="P:carbohydrate metabolic process"/>
    <property type="evidence" value="ECO:0007669"/>
    <property type="project" value="InterPro"/>
</dbReference>
<sequence>MTRLFLSVDFEDFAHDLKRLLGVWETGPLRVEELWQSFETIDGFLRSHGGSTSCAATFFCTGVVARDAPDLVAEIAKRGHEVACHYYFHDSMDLQSAETIDRMLGQARQALEEAGNTPVRGFRAPRFRLNRATPEQYRLIERHFDYDCSSFFASAQECDRFSREMGLTTLRILPLFMTPLAVKGPMVRLGGSYLKFMTSDLAGKLIERSEQAGIAPQVYLHPYEIVEPQSFMVSMDELAALGSAKAAYWVLRQSQWLNFGGARLLRKVEGLIPAGGLAGRLDQLVGE</sequence>
<dbReference type="InterPro" id="IPR002509">
    <property type="entry name" value="NODB_dom"/>
</dbReference>
<dbReference type="Pfam" id="PF01522">
    <property type="entry name" value="Polysacc_deac_1"/>
    <property type="match status" value="1"/>
</dbReference>
<dbReference type="EMBL" id="FXYG01000002">
    <property type="protein sequence ID" value="SMX40590.1"/>
    <property type="molecule type" value="Genomic_DNA"/>
</dbReference>
<dbReference type="RefSeq" id="WP_093963260.1">
    <property type="nucleotide sequence ID" value="NZ_FXYG01000002.1"/>
</dbReference>
<dbReference type="PANTHER" id="PTHR47561:SF1">
    <property type="entry name" value="POLYSACCHARIDE DEACETYLASE FAMILY PROTEIN (AFU_ORTHOLOGUE AFUA_6G05030)"/>
    <property type="match status" value="1"/>
</dbReference>
<dbReference type="OrthoDB" id="9784220at2"/>
<name>A0A238KCN9_9RHOB</name>
<feature type="domain" description="NodB homology" evidence="5">
    <location>
        <begin position="54"/>
        <end position="136"/>
    </location>
</feature>
<comment type="function">
    <text evidence="1">Is involved in generating a small heat-stable compound (Nod), an acylated oligomer of N-acetylglucosamine, that stimulates mitosis in various plant protoplasts.</text>
</comment>
<organism evidence="6 7">
    <name type="scientific">Ruegeria arenilitoris</name>
    <dbReference type="NCBI Taxonomy" id="1173585"/>
    <lineage>
        <taxon>Bacteria</taxon>
        <taxon>Pseudomonadati</taxon>
        <taxon>Pseudomonadota</taxon>
        <taxon>Alphaproteobacteria</taxon>
        <taxon>Rhodobacterales</taxon>
        <taxon>Roseobacteraceae</taxon>
        <taxon>Ruegeria</taxon>
    </lineage>
</organism>
<keyword evidence="7" id="KW-1185">Reference proteome</keyword>
<evidence type="ECO:0000313" key="6">
    <source>
        <dbReference type="EMBL" id="SMX40590.1"/>
    </source>
</evidence>
<dbReference type="InterPro" id="IPR011330">
    <property type="entry name" value="Glyco_hydro/deAcase_b/a-brl"/>
</dbReference>
<evidence type="ECO:0000256" key="4">
    <source>
        <dbReference type="ARBA" id="ARBA00032976"/>
    </source>
</evidence>
<proteinExistence type="inferred from homology"/>
<evidence type="ECO:0000256" key="1">
    <source>
        <dbReference type="ARBA" id="ARBA00003236"/>
    </source>
</evidence>
<dbReference type="AlphaFoldDB" id="A0A238KCN9"/>
<evidence type="ECO:0000259" key="5">
    <source>
        <dbReference type="Pfam" id="PF01522"/>
    </source>
</evidence>
<evidence type="ECO:0000313" key="7">
    <source>
        <dbReference type="Proteomes" id="UP000202485"/>
    </source>
</evidence>
<reference evidence="7" key="1">
    <citation type="submission" date="2017-05" db="EMBL/GenBank/DDBJ databases">
        <authorList>
            <person name="Rodrigo-Torres L."/>
            <person name="Arahal R. D."/>
            <person name="Lucena T."/>
        </authorList>
    </citation>
    <scope>NUCLEOTIDE SEQUENCE [LARGE SCALE GENOMIC DNA]</scope>
    <source>
        <strain evidence="7">CECT 8715</strain>
    </source>
</reference>
<protein>
    <recommendedName>
        <fullName evidence="3">Chitooligosaccharide deacetylase</fullName>
    </recommendedName>
    <alternativeName>
        <fullName evidence="4">Nodulation protein B</fullName>
    </alternativeName>
</protein>
<comment type="similarity">
    <text evidence="2">Belongs to the polysaccharide deacetylase family.</text>
</comment>
<dbReference type="Gene3D" id="3.20.20.370">
    <property type="entry name" value="Glycoside hydrolase/deacetylase"/>
    <property type="match status" value="1"/>
</dbReference>
<gene>
    <name evidence="6" type="ORF">RUA8715_01717</name>
</gene>
<dbReference type="Proteomes" id="UP000202485">
    <property type="component" value="Unassembled WGS sequence"/>
</dbReference>
<evidence type="ECO:0000256" key="2">
    <source>
        <dbReference type="ARBA" id="ARBA00010973"/>
    </source>
</evidence>
<evidence type="ECO:0000256" key="3">
    <source>
        <dbReference type="ARBA" id="ARBA00020071"/>
    </source>
</evidence>
<dbReference type="SUPFAM" id="SSF88713">
    <property type="entry name" value="Glycoside hydrolase/deacetylase"/>
    <property type="match status" value="1"/>
</dbReference>
<accession>A0A238KCN9</accession>